<keyword evidence="1" id="KW-1133">Transmembrane helix</keyword>
<reference evidence="2 3" key="1">
    <citation type="submission" date="2018-07" db="EMBL/GenBank/DDBJ databases">
        <title>Leeuwenhoekiella genomics.</title>
        <authorList>
            <person name="Tahon G."/>
            <person name="Willems A."/>
        </authorList>
    </citation>
    <scope>NUCLEOTIDE SEQUENCE [LARGE SCALE GENOMIC DNA]</scope>
    <source>
        <strain evidence="2 3">LMG 29608</strain>
    </source>
</reference>
<proteinExistence type="predicted"/>
<comment type="caution">
    <text evidence="2">The sequence shown here is derived from an EMBL/GenBank/DDBJ whole genome shotgun (WGS) entry which is preliminary data.</text>
</comment>
<keyword evidence="1" id="KW-0472">Membrane</keyword>
<dbReference type="InterPro" id="IPR014807">
    <property type="entry name" value="Coa1"/>
</dbReference>
<evidence type="ECO:0000256" key="1">
    <source>
        <dbReference type="SAM" id="Phobius"/>
    </source>
</evidence>
<keyword evidence="1" id="KW-0812">Transmembrane</keyword>
<organism evidence="2 3">
    <name type="scientific">Leeuwenhoekiella polynyae</name>
    <dbReference type="NCBI Taxonomy" id="1550906"/>
    <lineage>
        <taxon>Bacteria</taxon>
        <taxon>Pseudomonadati</taxon>
        <taxon>Bacteroidota</taxon>
        <taxon>Flavobacteriia</taxon>
        <taxon>Flavobacteriales</taxon>
        <taxon>Flavobacteriaceae</taxon>
        <taxon>Leeuwenhoekiella</taxon>
    </lineage>
</organism>
<dbReference type="EMBL" id="QOVK01000005">
    <property type="protein sequence ID" value="RXG23055.1"/>
    <property type="molecule type" value="Genomic_DNA"/>
</dbReference>
<dbReference type="AlphaFoldDB" id="A0A4Q0P925"/>
<name>A0A4Q0P925_9FLAO</name>
<dbReference type="Proteomes" id="UP000289859">
    <property type="component" value="Unassembled WGS sequence"/>
</dbReference>
<evidence type="ECO:0000313" key="2">
    <source>
        <dbReference type="EMBL" id="RXG23055.1"/>
    </source>
</evidence>
<sequence>MNELENEERSWWSRNWKWVIPVGGCFTVILLGIILIGGAFFSFFSAVKSGSGGDDAFEIAQNNTKVIEALGEPIEKGTFGSNYNVKYNNGHKTTEATIPINGPNGEATLTVKTSGSDDDKVYEVFEIQLENTGEIIDLRENQLDEGDY</sequence>
<protein>
    <submittedName>
        <fullName evidence="2">Cytochrome oxidase complex assembly protein 1</fullName>
    </submittedName>
</protein>
<dbReference type="RefSeq" id="WP_128765247.1">
    <property type="nucleotide sequence ID" value="NZ_JBHUOO010000003.1"/>
</dbReference>
<accession>A0A4Q0P925</accession>
<dbReference type="Pfam" id="PF08695">
    <property type="entry name" value="Coa1"/>
    <property type="match status" value="1"/>
</dbReference>
<keyword evidence="3" id="KW-1185">Reference proteome</keyword>
<feature type="transmembrane region" description="Helical" evidence="1">
    <location>
        <begin position="20"/>
        <end position="44"/>
    </location>
</feature>
<evidence type="ECO:0000313" key="3">
    <source>
        <dbReference type="Proteomes" id="UP000289859"/>
    </source>
</evidence>
<gene>
    <name evidence="2" type="ORF">DSM02_1774</name>
</gene>
<dbReference type="OrthoDB" id="1178263at2"/>